<dbReference type="InterPro" id="IPR052554">
    <property type="entry name" value="2-oxoglutarate_synth_KorC"/>
</dbReference>
<dbReference type="InterPro" id="IPR019752">
    <property type="entry name" value="Pyrv/ketoisovalerate_OxRed_cat"/>
</dbReference>
<dbReference type="Gene3D" id="3.40.920.10">
    <property type="entry name" value="Pyruvate-ferredoxin oxidoreductase, PFOR, domain III"/>
    <property type="match status" value="1"/>
</dbReference>
<dbReference type="STRING" id="1122155.SAMN02745158_00105"/>
<keyword evidence="1" id="KW-0560">Oxidoreductase</keyword>
<feature type="domain" description="Pyruvate/ketoisovalerate oxidoreductase catalytic" evidence="2">
    <location>
        <begin position="11"/>
        <end position="174"/>
    </location>
</feature>
<evidence type="ECO:0000313" key="3">
    <source>
        <dbReference type="EMBL" id="SHE31700.1"/>
    </source>
</evidence>
<dbReference type="Pfam" id="PF01558">
    <property type="entry name" value="POR"/>
    <property type="match status" value="1"/>
</dbReference>
<organism evidence="3 4">
    <name type="scientific">Lactonifactor longoviformis DSM 17459</name>
    <dbReference type="NCBI Taxonomy" id="1122155"/>
    <lineage>
        <taxon>Bacteria</taxon>
        <taxon>Bacillati</taxon>
        <taxon>Bacillota</taxon>
        <taxon>Clostridia</taxon>
        <taxon>Eubacteriales</taxon>
        <taxon>Clostridiaceae</taxon>
        <taxon>Lactonifactor</taxon>
    </lineage>
</organism>
<sequence>MEKQFVFAGFGGQGILTTGLIIAHIGAMQDKEVTWIPSYGAEMRGGTANCTVKISDELIGSPFVKKIDILVAMNQPSIDKFLPQMKDDGIILVNSSIVKDVPRKGDIRVVEIPATEVCEKISYSRGTNICIIGALAACTDLFGKECYEEGIKHYFAKKPQFHESNLAAFQAGYDYVAKE</sequence>
<reference evidence="3 4" key="1">
    <citation type="submission" date="2016-11" db="EMBL/GenBank/DDBJ databases">
        <authorList>
            <person name="Jaros S."/>
            <person name="Januszkiewicz K."/>
            <person name="Wedrychowicz H."/>
        </authorList>
    </citation>
    <scope>NUCLEOTIDE SEQUENCE [LARGE SCALE GENOMIC DNA]</scope>
    <source>
        <strain evidence="3 4">DSM 17459</strain>
    </source>
</reference>
<keyword evidence="3" id="KW-0670">Pyruvate</keyword>
<evidence type="ECO:0000256" key="1">
    <source>
        <dbReference type="ARBA" id="ARBA00023002"/>
    </source>
</evidence>
<gene>
    <name evidence="3" type="ORF">SAMN02745158_00105</name>
</gene>
<dbReference type="PANTHER" id="PTHR42730:SF1">
    <property type="entry name" value="2-OXOGLUTARATE SYNTHASE SUBUNIT KORC"/>
    <property type="match status" value="1"/>
</dbReference>
<evidence type="ECO:0000313" key="4">
    <source>
        <dbReference type="Proteomes" id="UP000184245"/>
    </source>
</evidence>
<dbReference type="Proteomes" id="UP000184245">
    <property type="component" value="Unassembled WGS sequence"/>
</dbReference>
<protein>
    <submittedName>
        <fullName evidence="3">2-oxoacid:acceptor oxidoreductase, gamma subunit, pyruvate/2-ketoisovalerate family</fullName>
    </submittedName>
</protein>
<dbReference type="SUPFAM" id="SSF53323">
    <property type="entry name" value="Pyruvate-ferredoxin oxidoreductase, PFOR, domain III"/>
    <property type="match status" value="1"/>
</dbReference>
<name>A0A1M4SHN3_9CLOT</name>
<dbReference type="EMBL" id="FQVI01000001">
    <property type="protein sequence ID" value="SHE31700.1"/>
    <property type="molecule type" value="Genomic_DNA"/>
</dbReference>
<evidence type="ECO:0000259" key="2">
    <source>
        <dbReference type="Pfam" id="PF01558"/>
    </source>
</evidence>
<dbReference type="InterPro" id="IPR002869">
    <property type="entry name" value="Pyrv_flavodox_OxRed_cen"/>
</dbReference>
<keyword evidence="4" id="KW-1185">Reference proteome</keyword>
<dbReference type="GO" id="GO:0016903">
    <property type="term" value="F:oxidoreductase activity, acting on the aldehyde or oxo group of donors"/>
    <property type="evidence" value="ECO:0007669"/>
    <property type="project" value="InterPro"/>
</dbReference>
<dbReference type="RefSeq" id="WP_072848210.1">
    <property type="nucleotide sequence ID" value="NZ_FQVI01000001.1"/>
</dbReference>
<proteinExistence type="predicted"/>
<dbReference type="AlphaFoldDB" id="A0A1M4SHN3"/>
<dbReference type="PANTHER" id="PTHR42730">
    <property type="entry name" value="2-OXOGLUTARATE SYNTHASE SUBUNIT KORC"/>
    <property type="match status" value="1"/>
</dbReference>
<accession>A0A1M4SHN3</accession>
<dbReference type="OrthoDB" id="9789125at2"/>